<accession>A0A836HJW3</accession>
<dbReference type="RefSeq" id="XP_067753708.1">
    <property type="nucleotide sequence ID" value="XM_067897551.1"/>
</dbReference>
<name>A0A836HJW3_9TRYP</name>
<feature type="coiled-coil region" evidence="1">
    <location>
        <begin position="122"/>
        <end position="156"/>
    </location>
</feature>
<dbReference type="Proteomes" id="UP000674318">
    <property type="component" value="Chromosome 35"/>
</dbReference>
<proteinExistence type="predicted"/>
<evidence type="ECO:0000256" key="1">
    <source>
        <dbReference type="SAM" id="Coils"/>
    </source>
</evidence>
<keyword evidence="1" id="KW-0175">Coiled coil</keyword>
<comment type="caution">
    <text evidence="2">The sequence shown here is derived from an EMBL/GenBank/DDBJ whole genome shotgun (WGS) entry which is preliminary data.</text>
</comment>
<evidence type="ECO:0000313" key="3">
    <source>
        <dbReference type="Proteomes" id="UP000674318"/>
    </source>
</evidence>
<sequence>MSLFERPHRLKSVSSVVIGLKPEMLREFDDYAVWMEKLHEELLAVYGMQATESEVLDITYATSDNPTHFSSRITQDVFARLRDYKMLCSKIDSISTQLKEETQRRDLTETMISQNEEGGKSLRQQQRELRNLNASIAELTKQEAELRYELSCLSQQVANVFKAEAIRVSLV</sequence>
<dbReference type="EMBL" id="JAFJZO010000035">
    <property type="protein sequence ID" value="KAG5492924.1"/>
    <property type="molecule type" value="Genomic_DNA"/>
</dbReference>
<dbReference type="AlphaFoldDB" id="A0A836HJW3"/>
<dbReference type="OrthoDB" id="260465at2759"/>
<gene>
    <name evidence="2" type="ORF">JKF63_01504</name>
</gene>
<organism evidence="2 3">
    <name type="scientific">Porcisia hertigi</name>
    <dbReference type="NCBI Taxonomy" id="2761500"/>
    <lineage>
        <taxon>Eukaryota</taxon>
        <taxon>Discoba</taxon>
        <taxon>Euglenozoa</taxon>
        <taxon>Kinetoplastea</taxon>
        <taxon>Metakinetoplastina</taxon>
        <taxon>Trypanosomatida</taxon>
        <taxon>Trypanosomatidae</taxon>
        <taxon>Leishmaniinae</taxon>
        <taxon>Porcisia</taxon>
    </lineage>
</organism>
<evidence type="ECO:0000313" key="2">
    <source>
        <dbReference type="EMBL" id="KAG5492924.1"/>
    </source>
</evidence>
<keyword evidence="3" id="KW-1185">Reference proteome</keyword>
<reference evidence="2 3" key="1">
    <citation type="submission" date="2021-02" db="EMBL/GenBank/DDBJ databases">
        <title>Porcisia hertigi Genome sequencing and assembly.</title>
        <authorList>
            <person name="Almutairi H."/>
            <person name="Gatherer D."/>
        </authorList>
    </citation>
    <scope>NUCLEOTIDE SEQUENCE [LARGE SCALE GENOMIC DNA]</scope>
    <source>
        <strain evidence="2 3">C119</strain>
    </source>
</reference>
<dbReference type="KEGG" id="phet:94287628"/>
<protein>
    <submittedName>
        <fullName evidence="2">Uncharacterized protein</fullName>
    </submittedName>
</protein>
<dbReference type="GeneID" id="94287628"/>